<proteinExistence type="predicted"/>
<feature type="non-terminal residue" evidence="1">
    <location>
        <position position="1"/>
    </location>
</feature>
<name>X1G1G6_9ZZZZ</name>
<dbReference type="AlphaFoldDB" id="X1G1G6"/>
<comment type="caution">
    <text evidence="1">The sequence shown here is derived from an EMBL/GenBank/DDBJ whole genome shotgun (WGS) entry which is preliminary data.</text>
</comment>
<reference evidence="1" key="1">
    <citation type="journal article" date="2014" name="Front. Microbiol.">
        <title>High frequency of phylogenetically diverse reductive dehalogenase-homologous genes in deep subseafloor sedimentary metagenomes.</title>
        <authorList>
            <person name="Kawai M."/>
            <person name="Futagami T."/>
            <person name="Toyoda A."/>
            <person name="Takaki Y."/>
            <person name="Nishi S."/>
            <person name="Hori S."/>
            <person name="Arai W."/>
            <person name="Tsubouchi T."/>
            <person name="Morono Y."/>
            <person name="Uchiyama I."/>
            <person name="Ito T."/>
            <person name="Fujiyama A."/>
            <person name="Inagaki F."/>
            <person name="Takami H."/>
        </authorList>
    </citation>
    <scope>NUCLEOTIDE SEQUENCE</scope>
    <source>
        <strain evidence="1">Expedition CK06-06</strain>
    </source>
</reference>
<dbReference type="EMBL" id="BARU01014952">
    <property type="protein sequence ID" value="GAH38635.1"/>
    <property type="molecule type" value="Genomic_DNA"/>
</dbReference>
<accession>X1G1G6</accession>
<evidence type="ECO:0000313" key="1">
    <source>
        <dbReference type="EMBL" id="GAH38635.1"/>
    </source>
</evidence>
<organism evidence="1">
    <name type="scientific">marine sediment metagenome</name>
    <dbReference type="NCBI Taxonomy" id="412755"/>
    <lineage>
        <taxon>unclassified sequences</taxon>
        <taxon>metagenomes</taxon>
        <taxon>ecological metagenomes</taxon>
    </lineage>
</organism>
<gene>
    <name evidence="1" type="ORF">S03H2_26057</name>
</gene>
<evidence type="ECO:0008006" key="2">
    <source>
        <dbReference type="Google" id="ProtNLM"/>
    </source>
</evidence>
<protein>
    <recommendedName>
        <fullName evidence="2">Secretion system C-terminal sorting domain-containing protein</fullName>
    </recommendedName>
</protein>
<sequence>CVPGYEQEYFVLWDISGTRVGTYQGNCIGTDLASGIYFLRPVDSSENPIQIIKLR</sequence>